<reference evidence="4" key="1">
    <citation type="submission" date="2020-01" db="EMBL/GenBank/DDBJ databases">
        <title>Genome Sequencing of Three Apophysomyces-Like Fungal Strains Confirms a Novel Fungal Genus in the Mucoromycota with divergent Burkholderia-like Endosymbiotic Bacteria.</title>
        <authorList>
            <person name="Stajich J.E."/>
            <person name="Macias A.M."/>
            <person name="Carter-House D."/>
            <person name="Lovett B."/>
            <person name="Kasson L.R."/>
            <person name="Berry K."/>
            <person name="Grigoriev I."/>
            <person name="Chang Y."/>
            <person name="Spatafora J."/>
            <person name="Kasson M.T."/>
        </authorList>
    </citation>
    <scope>NUCLEOTIDE SEQUENCE</scope>
    <source>
        <strain evidence="4">NRRL A-21654</strain>
    </source>
</reference>
<dbReference type="PANTHER" id="PTHR11909">
    <property type="entry name" value="CASEIN KINASE-RELATED"/>
    <property type="match status" value="1"/>
</dbReference>
<evidence type="ECO:0000313" key="4">
    <source>
        <dbReference type="EMBL" id="KAF7732890.1"/>
    </source>
</evidence>
<keyword evidence="1" id="KW-0067">ATP-binding</keyword>
<feature type="compositionally biased region" description="Basic and acidic residues" evidence="2">
    <location>
        <begin position="538"/>
        <end position="551"/>
    </location>
</feature>
<dbReference type="OrthoDB" id="5979581at2759"/>
<evidence type="ECO:0000259" key="3">
    <source>
        <dbReference type="PROSITE" id="PS50011"/>
    </source>
</evidence>
<proteinExistence type="predicted"/>
<evidence type="ECO:0000313" key="5">
    <source>
        <dbReference type="Proteomes" id="UP000605846"/>
    </source>
</evidence>
<dbReference type="Pfam" id="PF00069">
    <property type="entry name" value="Pkinase"/>
    <property type="match status" value="1"/>
</dbReference>
<protein>
    <submittedName>
        <fullName evidence="4">Casein kinase I isoform delta</fullName>
    </submittedName>
</protein>
<feature type="region of interest" description="Disordered" evidence="2">
    <location>
        <begin position="1"/>
        <end position="45"/>
    </location>
</feature>
<dbReference type="InterPro" id="IPR050235">
    <property type="entry name" value="CK1_Ser-Thr_kinase"/>
</dbReference>
<dbReference type="InterPro" id="IPR011009">
    <property type="entry name" value="Kinase-like_dom_sf"/>
</dbReference>
<gene>
    <name evidence="4" type="primary">CSNK1D</name>
    <name evidence="4" type="ORF">EC973_000166</name>
</gene>
<feature type="compositionally biased region" description="Basic and acidic residues" evidence="2">
    <location>
        <begin position="484"/>
        <end position="496"/>
    </location>
</feature>
<feature type="compositionally biased region" description="Low complexity" evidence="2">
    <location>
        <begin position="497"/>
        <end position="511"/>
    </location>
</feature>
<dbReference type="PROSITE" id="PS00107">
    <property type="entry name" value="PROTEIN_KINASE_ATP"/>
    <property type="match status" value="1"/>
</dbReference>
<keyword evidence="5" id="KW-1185">Reference proteome</keyword>
<dbReference type="EMBL" id="JABAYA010000001">
    <property type="protein sequence ID" value="KAF7732890.1"/>
    <property type="molecule type" value="Genomic_DNA"/>
</dbReference>
<feature type="compositionally biased region" description="Basic and acidic residues" evidence="2">
    <location>
        <begin position="413"/>
        <end position="422"/>
    </location>
</feature>
<keyword evidence="4" id="KW-0418">Kinase</keyword>
<name>A0A8H7BZV6_9FUNG</name>
<evidence type="ECO:0000256" key="2">
    <source>
        <dbReference type="SAM" id="MobiDB-lite"/>
    </source>
</evidence>
<feature type="binding site" evidence="1">
    <location>
        <position position="98"/>
    </location>
    <ligand>
        <name>ATP</name>
        <dbReference type="ChEBI" id="CHEBI:30616"/>
    </ligand>
</feature>
<accession>A0A8H7BZV6</accession>
<dbReference type="GO" id="GO:0004672">
    <property type="term" value="F:protein kinase activity"/>
    <property type="evidence" value="ECO:0007669"/>
    <property type="project" value="InterPro"/>
</dbReference>
<organism evidence="4 5">
    <name type="scientific">Apophysomyces ossiformis</name>
    <dbReference type="NCBI Taxonomy" id="679940"/>
    <lineage>
        <taxon>Eukaryota</taxon>
        <taxon>Fungi</taxon>
        <taxon>Fungi incertae sedis</taxon>
        <taxon>Mucoromycota</taxon>
        <taxon>Mucoromycotina</taxon>
        <taxon>Mucoromycetes</taxon>
        <taxon>Mucorales</taxon>
        <taxon>Mucorineae</taxon>
        <taxon>Mucoraceae</taxon>
        <taxon>Apophysomyces</taxon>
    </lineage>
</organism>
<sequence length="551" mass="63261">MTTLQTINKPATKRAPHPVKTTKVPVQPLTTTSTSTTLTNGPSVDNASLDSTSTELSANSKDVIVGEQWLVLAKIGEGSFGEVFEARDIDIGRHYAIKRQSRLIGVPQMKHESVMYDVLAAGPGIPQCHWYGQHEEFDCIVIDLLGPSLEQLRQTVFNIPLDIMIDLACQMVCILEHIHQRGLVFRDVKPDNFLFPASCQLPEPDLSREHHPAMMDCRELLERWRTTKLYVVDFGLTTWWQNPTTRRPYPESKKKIRNKTGTARYASLNVHRGKTHARRDDIESLGYLILDLVLGSLPWTGIQARNSKAGWERMRIIKEETVMSDLCAGLPCGLLEFVEYARRLKYFDRPDYTYLKRVLKGCLDGGPFSQPVMRLPFANTKTLMIPHNPITNANGITKCGSQPRPARPLPGQSKDKRSDHSRYHQQLQHEQQQQQQQQYHHHHHHHHAEDVFVMDDLSLELSLIDQKQQNGNGYHRRRRPSHWKPPEGDRHERERSISSSCSSSIQQHQQRPFWKKGHRERHAVGWNSHKRQQNGSESKAKLDYDGRNITT</sequence>
<dbReference type="AlphaFoldDB" id="A0A8H7BZV6"/>
<dbReference type="GO" id="GO:0005524">
    <property type="term" value="F:ATP binding"/>
    <property type="evidence" value="ECO:0007669"/>
    <property type="project" value="UniProtKB-UniRule"/>
</dbReference>
<evidence type="ECO:0000256" key="1">
    <source>
        <dbReference type="PROSITE-ProRule" id="PRU10141"/>
    </source>
</evidence>
<comment type="caution">
    <text evidence="4">The sequence shown here is derived from an EMBL/GenBank/DDBJ whole genome shotgun (WGS) entry which is preliminary data.</text>
</comment>
<dbReference type="PROSITE" id="PS50011">
    <property type="entry name" value="PROTEIN_KINASE_DOM"/>
    <property type="match status" value="1"/>
</dbReference>
<feature type="region of interest" description="Disordered" evidence="2">
    <location>
        <begin position="394"/>
        <end position="446"/>
    </location>
</feature>
<feature type="compositionally biased region" description="Low complexity" evidence="2">
    <location>
        <begin position="424"/>
        <end position="438"/>
    </location>
</feature>
<keyword evidence="1" id="KW-0547">Nucleotide-binding</keyword>
<keyword evidence="4" id="KW-0808">Transferase</keyword>
<dbReference type="Proteomes" id="UP000605846">
    <property type="component" value="Unassembled WGS sequence"/>
</dbReference>
<dbReference type="SUPFAM" id="SSF56112">
    <property type="entry name" value="Protein kinase-like (PK-like)"/>
    <property type="match status" value="1"/>
</dbReference>
<feature type="domain" description="Protein kinase" evidence="3">
    <location>
        <begin position="69"/>
        <end position="383"/>
    </location>
</feature>
<dbReference type="Gene3D" id="1.10.510.10">
    <property type="entry name" value="Transferase(Phosphotransferase) domain 1"/>
    <property type="match status" value="1"/>
</dbReference>
<dbReference type="SMART" id="SM00220">
    <property type="entry name" value="S_TKc"/>
    <property type="match status" value="1"/>
</dbReference>
<dbReference type="InterPro" id="IPR017441">
    <property type="entry name" value="Protein_kinase_ATP_BS"/>
</dbReference>
<feature type="compositionally biased region" description="Low complexity" evidence="2">
    <location>
        <begin position="29"/>
        <end position="39"/>
    </location>
</feature>
<feature type="region of interest" description="Disordered" evidence="2">
    <location>
        <begin position="466"/>
        <end position="551"/>
    </location>
</feature>
<dbReference type="InterPro" id="IPR000719">
    <property type="entry name" value="Prot_kinase_dom"/>
</dbReference>